<proteinExistence type="predicted"/>
<dbReference type="Gene3D" id="2.40.100.20">
    <property type="match status" value="1"/>
</dbReference>
<dbReference type="Proteomes" id="UP000193749">
    <property type="component" value="Unassembled WGS sequence"/>
</dbReference>
<sequence>MANAANQNIKIKVTVAGQTLTATLIDNATSRALLAKLPLTLPMQDLYSREMCYHFADALPANETRTSGYEVGDIVYWPPRHSLVIMYRQNGEQISNLQKIGRIDSGVELFSHTGNTQVTLENH</sequence>
<name>A0A1X1ENA0_PANCY</name>
<evidence type="ECO:0000313" key="2">
    <source>
        <dbReference type="EMBL" id="ORM90303.1"/>
    </source>
</evidence>
<organism evidence="2 3">
    <name type="scientific">Pantoea cypripedii</name>
    <name type="common">Pectobacterium cypripedii</name>
    <name type="synonym">Erwinia cypripedii</name>
    <dbReference type="NCBI Taxonomy" id="55209"/>
    <lineage>
        <taxon>Bacteria</taxon>
        <taxon>Pseudomonadati</taxon>
        <taxon>Pseudomonadota</taxon>
        <taxon>Gammaproteobacteria</taxon>
        <taxon>Enterobacterales</taxon>
        <taxon>Erwiniaceae</taxon>
        <taxon>Pantoea</taxon>
    </lineage>
</organism>
<accession>A0A1X1ENA0</accession>
<dbReference type="Pfam" id="PF18050">
    <property type="entry name" value="Cyclophil_like2"/>
    <property type="match status" value="1"/>
</dbReference>
<dbReference type="InterPro" id="IPR041183">
    <property type="entry name" value="Cyclophilin-like"/>
</dbReference>
<evidence type="ECO:0000313" key="3">
    <source>
        <dbReference type="Proteomes" id="UP000193749"/>
    </source>
</evidence>
<dbReference type="InterPro" id="IPR029000">
    <property type="entry name" value="Cyclophilin-like_dom_sf"/>
</dbReference>
<dbReference type="AlphaFoldDB" id="A0A1X1ENA0"/>
<dbReference type="SUPFAM" id="SSF50891">
    <property type="entry name" value="Cyclophilin-like"/>
    <property type="match status" value="1"/>
</dbReference>
<protein>
    <recommendedName>
        <fullName evidence="1">Cyclophilin-like domain-containing protein</fullName>
    </recommendedName>
</protein>
<dbReference type="EMBL" id="MLJI01000002">
    <property type="protein sequence ID" value="ORM90303.1"/>
    <property type="molecule type" value="Genomic_DNA"/>
</dbReference>
<keyword evidence="3" id="KW-1185">Reference proteome</keyword>
<reference evidence="2 3" key="1">
    <citation type="journal article" date="2017" name="Antonie Van Leeuwenhoek">
        <title>Phylogenomic resolution of the bacterial genus Pantoea and its relationship with Erwinia and Tatumella.</title>
        <authorList>
            <person name="Palmer M."/>
            <person name="Steenkamp E.T."/>
            <person name="Coetzee M.P."/>
            <person name="Chan W.Y."/>
            <person name="van Zyl E."/>
            <person name="De Maayer P."/>
            <person name="Coutinho T.A."/>
            <person name="Blom J."/>
            <person name="Smits T.H."/>
            <person name="Duffy B."/>
            <person name="Venter S.N."/>
        </authorList>
    </citation>
    <scope>NUCLEOTIDE SEQUENCE [LARGE SCALE GENOMIC DNA]</scope>
    <source>
        <strain evidence="2 3">LMG 2657</strain>
    </source>
</reference>
<comment type="caution">
    <text evidence="2">The sequence shown here is derived from an EMBL/GenBank/DDBJ whole genome shotgun (WGS) entry which is preliminary data.</text>
</comment>
<dbReference type="STRING" id="55209.HA50_23100"/>
<evidence type="ECO:0000259" key="1">
    <source>
        <dbReference type="Pfam" id="PF18050"/>
    </source>
</evidence>
<feature type="domain" description="Cyclophilin-like" evidence="1">
    <location>
        <begin position="13"/>
        <end position="121"/>
    </location>
</feature>
<gene>
    <name evidence="2" type="ORF">HA50_23100</name>
</gene>